<protein>
    <recommendedName>
        <fullName evidence="7">Signal recognition particle subunit SRP14</fullName>
    </recommendedName>
    <alternativeName>
        <fullName evidence="7">Signal recognition particle 14 kDa protein</fullName>
    </alternativeName>
</protein>
<evidence type="ECO:0000256" key="1">
    <source>
        <dbReference type="ARBA" id="ARBA00004496"/>
    </source>
</evidence>
<dbReference type="AlphaFoldDB" id="A0A0L0HLK7"/>
<dbReference type="GO" id="GO:0008312">
    <property type="term" value="F:7S RNA binding"/>
    <property type="evidence" value="ECO:0007669"/>
    <property type="project" value="UniProtKB-UniRule"/>
</dbReference>
<dbReference type="STRING" id="645134.A0A0L0HLK7"/>
<comment type="function">
    <text evidence="7">Component of the signal recognition particle (SRP) complex, a ribonucleoprotein complex that mediates the cotranslational targeting of secretory and membrane proteins to the endoplasmic reticulum (ER).</text>
</comment>
<sequence>MPILSNDAFLSQLTRLYERSKESGTVYVTMKRYAYDKRKDSSALSDPDTEYRCLVRAVGGSTKISTLVNPQDTDRFHDAYTNIIRLHMDSLKKKERTKKVKKPKGAVAMES</sequence>
<evidence type="ECO:0000256" key="4">
    <source>
        <dbReference type="ARBA" id="ARBA00022884"/>
    </source>
</evidence>
<keyword evidence="3 7" id="KW-0963">Cytoplasm</keyword>
<name>A0A0L0HLK7_SPIPD</name>
<dbReference type="GeneID" id="27686352"/>
<dbReference type="InterPro" id="IPR003210">
    <property type="entry name" value="Signal_recog_particle_SRP14"/>
</dbReference>
<keyword evidence="6 7" id="KW-0687">Ribonucleoprotein</keyword>
<dbReference type="PANTHER" id="PTHR12013">
    <property type="entry name" value="SIGNAL RECOGNITION PARTICLE 14 KD PROTEIN"/>
    <property type="match status" value="1"/>
</dbReference>
<dbReference type="OMA" id="RFNGHNK"/>
<dbReference type="EMBL" id="KQ257453">
    <property type="protein sequence ID" value="KND02316.1"/>
    <property type="molecule type" value="Genomic_DNA"/>
</dbReference>
<gene>
    <name evidence="8" type="ORF">SPPG_02791</name>
</gene>
<dbReference type="FunCoup" id="A0A0L0HLK7">
    <property type="interactions" value="117"/>
</dbReference>
<evidence type="ECO:0000256" key="5">
    <source>
        <dbReference type="ARBA" id="ARBA00023135"/>
    </source>
</evidence>
<dbReference type="Gene3D" id="3.30.720.10">
    <property type="entry name" value="Signal recognition particle alu RNA binding heterodimer, srp9/1"/>
    <property type="match status" value="1"/>
</dbReference>
<dbReference type="VEuPathDB" id="FungiDB:SPPG_02791"/>
<accession>A0A0L0HLK7</accession>
<keyword evidence="5 7" id="KW-0733">Signal recognition particle</keyword>
<proteinExistence type="inferred from homology"/>
<keyword evidence="9" id="KW-1185">Reference proteome</keyword>
<dbReference type="GO" id="GO:0005786">
    <property type="term" value="C:signal recognition particle, endoplasmic reticulum targeting"/>
    <property type="evidence" value="ECO:0007669"/>
    <property type="project" value="UniProtKB-UniRule"/>
</dbReference>
<dbReference type="FunFam" id="3.30.720.10:FF:000003">
    <property type="entry name" value="Signal recognition particle 14"/>
    <property type="match status" value="1"/>
</dbReference>
<comment type="subcellular location">
    <subcellularLocation>
        <location evidence="1 7">Cytoplasm</location>
    </subcellularLocation>
</comment>
<dbReference type="GO" id="GO:0030942">
    <property type="term" value="F:endoplasmic reticulum signal peptide binding"/>
    <property type="evidence" value="ECO:0007669"/>
    <property type="project" value="UniProtKB-UniRule"/>
</dbReference>
<evidence type="ECO:0000256" key="2">
    <source>
        <dbReference type="ARBA" id="ARBA00010349"/>
    </source>
</evidence>
<keyword evidence="4 7" id="KW-0694">RNA-binding</keyword>
<dbReference type="InterPro" id="IPR009018">
    <property type="entry name" value="Signal_recog_particle_SRP9/14"/>
</dbReference>
<comment type="subunit">
    <text evidence="7">Component of a fungal signal recognition particle (SRP) complex that consists of a 7SL RNA molecule (scR1) and at least six protein subunits: SRP72, SRP68, SRP54, SEC65, SRP21 and SRP14.</text>
</comment>
<reference evidence="8 9" key="1">
    <citation type="submission" date="2009-08" db="EMBL/GenBank/DDBJ databases">
        <title>The Genome Sequence of Spizellomyces punctatus strain DAOM BR117.</title>
        <authorList>
            <consortium name="The Broad Institute Genome Sequencing Platform"/>
            <person name="Russ C."/>
            <person name="Cuomo C."/>
            <person name="Shea T."/>
            <person name="Young S.K."/>
            <person name="Zeng Q."/>
            <person name="Koehrsen M."/>
            <person name="Haas B."/>
            <person name="Borodovsky M."/>
            <person name="Guigo R."/>
            <person name="Alvarado L."/>
            <person name="Berlin A."/>
            <person name="Bochicchio J."/>
            <person name="Borenstein D."/>
            <person name="Chapman S."/>
            <person name="Chen Z."/>
            <person name="Engels R."/>
            <person name="Freedman E."/>
            <person name="Gellesch M."/>
            <person name="Goldberg J."/>
            <person name="Griggs A."/>
            <person name="Gujja S."/>
            <person name="Heiman D."/>
            <person name="Hepburn T."/>
            <person name="Howarth C."/>
            <person name="Jen D."/>
            <person name="Larson L."/>
            <person name="Lewis B."/>
            <person name="Mehta T."/>
            <person name="Park D."/>
            <person name="Pearson M."/>
            <person name="Roberts A."/>
            <person name="Saif S."/>
            <person name="Shenoy N."/>
            <person name="Sisk P."/>
            <person name="Stolte C."/>
            <person name="Sykes S."/>
            <person name="Thomson T."/>
            <person name="Walk T."/>
            <person name="White J."/>
            <person name="Yandava C."/>
            <person name="Burger G."/>
            <person name="Gray M.W."/>
            <person name="Holland P.W.H."/>
            <person name="King N."/>
            <person name="Lang F.B.F."/>
            <person name="Roger A.J."/>
            <person name="Ruiz-Trillo I."/>
            <person name="Lander E."/>
            <person name="Nusbaum C."/>
        </authorList>
    </citation>
    <scope>NUCLEOTIDE SEQUENCE [LARGE SCALE GENOMIC DNA]</scope>
    <source>
        <strain evidence="8 9">DAOM BR117</strain>
    </source>
</reference>
<organism evidence="8 9">
    <name type="scientific">Spizellomyces punctatus (strain DAOM BR117)</name>
    <dbReference type="NCBI Taxonomy" id="645134"/>
    <lineage>
        <taxon>Eukaryota</taxon>
        <taxon>Fungi</taxon>
        <taxon>Fungi incertae sedis</taxon>
        <taxon>Chytridiomycota</taxon>
        <taxon>Chytridiomycota incertae sedis</taxon>
        <taxon>Chytridiomycetes</taxon>
        <taxon>Spizellomycetales</taxon>
        <taxon>Spizellomycetaceae</taxon>
        <taxon>Spizellomyces</taxon>
    </lineage>
</organism>
<dbReference type="Pfam" id="PF02290">
    <property type="entry name" value="SRP14"/>
    <property type="match status" value="1"/>
</dbReference>
<dbReference type="SUPFAM" id="SSF54762">
    <property type="entry name" value="Signal recognition particle alu RNA binding heterodimer, SRP9/14"/>
    <property type="match status" value="1"/>
</dbReference>
<dbReference type="eggNOG" id="KOG1761">
    <property type="taxonomic scope" value="Eukaryota"/>
</dbReference>
<comment type="similarity">
    <text evidence="2 7">Belongs to the SRP14 family.</text>
</comment>
<evidence type="ECO:0000256" key="6">
    <source>
        <dbReference type="ARBA" id="ARBA00023274"/>
    </source>
</evidence>
<evidence type="ECO:0000313" key="8">
    <source>
        <dbReference type="EMBL" id="KND02316.1"/>
    </source>
</evidence>
<dbReference type="Proteomes" id="UP000053201">
    <property type="component" value="Unassembled WGS sequence"/>
</dbReference>
<dbReference type="GO" id="GO:0006614">
    <property type="term" value="P:SRP-dependent cotranslational protein targeting to membrane"/>
    <property type="evidence" value="ECO:0007669"/>
    <property type="project" value="UniProtKB-UniRule"/>
</dbReference>
<dbReference type="RefSeq" id="XP_016610355.1">
    <property type="nucleotide sequence ID" value="XM_016751075.1"/>
</dbReference>
<dbReference type="InParanoid" id="A0A0L0HLK7"/>
<evidence type="ECO:0000256" key="7">
    <source>
        <dbReference type="RuleBase" id="RU368100"/>
    </source>
</evidence>
<dbReference type="OrthoDB" id="19209at2759"/>
<evidence type="ECO:0000256" key="3">
    <source>
        <dbReference type="ARBA" id="ARBA00022490"/>
    </source>
</evidence>
<evidence type="ECO:0000313" key="9">
    <source>
        <dbReference type="Proteomes" id="UP000053201"/>
    </source>
</evidence>